<dbReference type="SUPFAM" id="SSF54909">
    <property type="entry name" value="Dimeric alpha+beta barrel"/>
    <property type="match status" value="1"/>
</dbReference>
<comment type="similarity">
    <text evidence="1">Belongs to the NipSnap family.</text>
</comment>
<proteinExistence type="inferred from homology"/>
<reference evidence="3 4" key="1">
    <citation type="submission" date="2015-12" db="EMBL/GenBank/DDBJ databases">
        <title>Genome sequence of Oceanibaculum pacificum MCCC 1A02656.</title>
        <authorList>
            <person name="Lu L."/>
            <person name="Lai Q."/>
            <person name="Shao Z."/>
            <person name="Qian P."/>
        </authorList>
    </citation>
    <scope>NUCLEOTIDE SEQUENCE [LARGE SCALE GENOMIC DNA]</scope>
    <source>
        <strain evidence="3 4">MCCC 1A02656</strain>
    </source>
</reference>
<organism evidence="3 4">
    <name type="scientific">Oceanibaculum pacificum</name>
    <dbReference type="NCBI Taxonomy" id="580166"/>
    <lineage>
        <taxon>Bacteria</taxon>
        <taxon>Pseudomonadati</taxon>
        <taxon>Pseudomonadota</taxon>
        <taxon>Alphaproteobacteria</taxon>
        <taxon>Rhodospirillales</taxon>
        <taxon>Oceanibaculaceae</taxon>
        <taxon>Oceanibaculum</taxon>
    </lineage>
</organism>
<evidence type="ECO:0000256" key="1">
    <source>
        <dbReference type="ARBA" id="ARBA00005291"/>
    </source>
</evidence>
<dbReference type="InterPro" id="IPR011008">
    <property type="entry name" value="Dimeric_a/b-barrel"/>
</dbReference>
<evidence type="ECO:0000313" key="4">
    <source>
        <dbReference type="Proteomes" id="UP000076400"/>
    </source>
</evidence>
<dbReference type="RefSeq" id="WP_067554109.1">
    <property type="nucleotide sequence ID" value="NZ_LPXN01000094.1"/>
</dbReference>
<gene>
    <name evidence="3" type="ORF">AUP43_00935</name>
</gene>
<dbReference type="InterPro" id="IPR051557">
    <property type="entry name" value="NipSnap_domain"/>
</dbReference>
<dbReference type="Pfam" id="PF07978">
    <property type="entry name" value="NIPSNAP"/>
    <property type="match status" value="1"/>
</dbReference>
<protein>
    <submittedName>
        <fullName evidence="3">NIPSNAP family containing protein</fullName>
    </submittedName>
</protein>
<dbReference type="PANTHER" id="PTHR21017:SF17">
    <property type="entry name" value="PROTEIN NIPSNAP"/>
    <property type="match status" value="1"/>
</dbReference>
<name>A0A154W8B5_9PROT</name>
<dbReference type="OrthoDB" id="9812037at2"/>
<dbReference type="Gene3D" id="3.30.70.100">
    <property type="match status" value="1"/>
</dbReference>
<dbReference type="Proteomes" id="UP000076400">
    <property type="component" value="Unassembled WGS sequence"/>
</dbReference>
<dbReference type="PANTHER" id="PTHR21017">
    <property type="entry name" value="NIPSNAP-RELATED"/>
    <property type="match status" value="1"/>
</dbReference>
<keyword evidence="4" id="KW-1185">Reference proteome</keyword>
<dbReference type="STRING" id="580166.AUP43_00935"/>
<feature type="domain" description="NIPSNAP" evidence="2">
    <location>
        <begin position="5"/>
        <end position="103"/>
    </location>
</feature>
<evidence type="ECO:0000259" key="2">
    <source>
        <dbReference type="Pfam" id="PF07978"/>
    </source>
</evidence>
<comment type="caution">
    <text evidence="3">The sequence shown here is derived from an EMBL/GenBank/DDBJ whole genome shotgun (WGS) entry which is preliminary data.</text>
</comment>
<dbReference type="AlphaFoldDB" id="A0A154W8B5"/>
<sequence>MIIDHRTYEIKAGCLPKFLELYGTHGYPVQLKHLGQPVGYYVSGDIGALNQVVHLWQYESLADREAKRGRMQADPDWQAYLAKSAEAGYTVRQENKILRAAPFWQPK</sequence>
<evidence type="ECO:0000313" key="3">
    <source>
        <dbReference type="EMBL" id="KZD09779.1"/>
    </source>
</evidence>
<accession>A0A154W8B5</accession>
<dbReference type="EMBL" id="LPXN01000094">
    <property type="protein sequence ID" value="KZD09779.1"/>
    <property type="molecule type" value="Genomic_DNA"/>
</dbReference>
<dbReference type="InterPro" id="IPR012577">
    <property type="entry name" value="NIPSNAP"/>
</dbReference>